<keyword evidence="1" id="KW-0812">Transmembrane</keyword>
<sequence length="106" mass="12336">MWCYNTEAYCNSECHKRRCAFNRESQYYCCTNSLSSEELFYTILFTGIGLLVVLIVFGIIWGCRKKAKIEKMYKQIEEAPAKTDPVNNSEVQYSPLKNPEVTFPEI</sequence>
<evidence type="ECO:0000256" key="1">
    <source>
        <dbReference type="SAM" id="Phobius"/>
    </source>
</evidence>
<proteinExistence type="predicted"/>
<evidence type="ECO:0000313" key="2">
    <source>
        <dbReference type="EMBL" id="CAI9925399.1"/>
    </source>
</evidence>
<keyword evidence="1" id="KW-0472">Membrane</keyword>
<dbReference type="EMBL" id="CAXDID020000056">
    <property type="protein sequence ID" value="CAL6007819.1"/>
    <property type="molecule type" value="Genomic_DNA"/>
</dbReference>
<keyword evidence="1" id="KW-1133">Transmembrane helix</keyword>
<dbReference type="Proteomes" id="UP001642409">
    <property type="component" value="Unassembled WGS sequence"/>
</dbReference>
<protein>
    <submittedName>
        <fullName evidence="3">Hypothetical_protein</fullName>
    </submittedName>
</protein>
<dbReference type="AlphaFoldDB" id="A0AA86NV63"/>
<reference evidence="3 4" key="2">
    <citation type="submission" date="2024-07" db="EMBL/GenBank/DDBJ databases">
        <authorList>
            <person name="Akdeniz Z."/>
        </authorList>
    </citation>
    <scope>NUCLEOTIDE SEQUENCE [LARGE SCALE GENOMIC DNA]</scope>
</reference>
<organism evidence="2">
    <name type="scientific">Hexamita inflata</name>
    <dbReference type="NCBI Taxonomy" id="28002"/>
    <lineage>
        <taxon>Eukaryota</taxon>
        <taxon>Metamonada</taxon>
        <taxon>Diplomonadida</taxon>
        <taxon>Hexamitidae</taxon>
        <taxon>Hexamitinae</taxon>
        <taxon>Hexamita</taxon>
    </lineage>
</organism>
<gene>
    <name evidence="2" type="ORF">HINF_LOCUS13044</name>
    <name evidence="3" type="ORF">HINF_LOCUS20822</name>
</gene>
<evidence type="ECO:0000313" key="3">
    <source>
        <dbReference type="EMBL" id="CAL6007819.1"/>
    </source>
</evidence>
<dbReference type="EMBL" id="CATOUU010000341">
    <property type="protein sequence ID" value="CAI9925399.1"/>
    <property type="molecule type" value="Genomic_DNA"/>
</dbReference>
<keyword evidence="4" id="KW-1185">Reference proteome</keyword>
<evidence type="ECO:0000313" key="4">
    <source>
        <dbReference type="Proteomes" id="UP001642409"/>
    </source>
</evidence>
<name>A0AA86NV63_9EUKA</name>
<reference evidence="2" key="1">
    <citation type="submission" date="2023-06" db="EMBL/GenBank/DDBJ databases">
        <authorList>
            <person name="Kurt Z."/>
        </authorList>
    </citation>
    <scope>NUCLEOTIDE SEQUENCE</scope>
</reference>
<comment type="caution">
    <text evidence="2">The sequence shown here is derived from an EMBL/GenBank/DDBJ whole genome shotgun (WGS) entry which is preliminary data.</text>
</comment>
<accession>A0AA86NV63</accession>
<feature type="transmembrane region" description="Helical" evidence="1">
    <location>
        <begin position="40"/>
        <end position="63"/>
    </location>
</feature>